<evidence type="ECO:0000256" key="1">
    <source>
        <dbReference type="ARBA" id="ARBA00004236"/>
    </source>
</evidence>
<keyword evidence="2" id="KW-1003">Cell membrane</keyword>
<proteinExistence type="predicted"/>
<dbReference type="AlphaFoldDB" id="A0A8J4QK12"/>
<accession>A0A8J4QK12</accession>
<reference evidence="9" key="1">
    <citation type="submission" date="2020-03" db="EMBL/GenBank/DDBJ databases">
        <title>Castanea mollissima Vanexum genome sequencing.</title>
        <authorList>
            <person name="Staton M."/>
        </authorList>
    </citation>
    <scope>NUCLEOTIDE SEQUENCE</scope>
    <source>
        <tissue evidence="9">Leaf</tissue>
    </source>
</reference>
<keyword evidence="10" id="KW-1185">Reference proteome</keyword>
<dbReference type="InterPro" id="IPR003591">
    <property type="entry name" value="Leu-rich_rpt_typical-subtyp"/>
</dbReference>
<evidence type="ECO:0000313" key="9">
    <source>
        <dbReference type="EMBL" id="KAF3947359.1"/>
    </source>
</evidence>
<dbReference type="GO" id="GO:0005886">
    <property type="term" value="C:plasma membrane"/>
    <property type="evidence" value="ECO:0007669"/>
    <property type="project" value="UniProtKB-SubCell"/>
</dbReference>
<keyword evidence="5" id="KW-0677">Repeat</keyword>
<dbReference type="OrthoDB" id="676979at2759"/>
<dbReference type="SUPFAM" id="SSF52058">
    <property type="entry name" value="L domain-like"/>
    <property type="match status" value="1"/>
</dbReference>
<dbReference type="InterPro" id="IPR032675">
    <property type="entry name" value="LRR_dom_sf"/>
</dbReference>
<evidence type="ECO:0000256" key="2">
    <source>
        <dbReference type="ARBA" id="ARBA00022475"/>
    </source>
</evidence>
<dbReference type="PANTHER" id="PTHR48004:SF56">
    <property type="entry name" value="LRR RECEPTOR-LIKE SERINE_THREONINE-PROTEIN KINASE GSO1"/>
    <property type="match status" value="1"/>
</dbReference>
<dbReference type="EMBL" id="JRKL02007888">
    <property type="protein sequence ID" value="KAF3947359.1"/>
    <property type="molecule type" value="Genomic_DNA"/>
</dbReference>
<dbReference type="FunFam" id="3.80.10.10:FF:000299">
    <property type="entry name" value="Piriformospora indica-insensitive protein 2"/>
    <property type="match status" value="1"/>
</dbReference>
<sequence length="302" mass="33380">MRLSSCHPSGFVPPIPSINFSSLTTLDLSSNYLQKTSILFWVFGLHNLVSLHLSNNQFQGPIPVHLQNLTSLRHLDLSRNQFQGPIPVHLQNLTSLRHLDLSDNQFQGPIPVHLQNLTSLRHLDLSDNAFNSSIPNWLYSFSHLEFLNLGYNYLQGTISSAIGNLTSAISIDLSYNELEGKVPRSLGNLCNLREIRLSCNKWSQEISEIFESLLGCASNGLEILYLSNAQLSGQLTAELGQFKNLVILSLRKNSISGVSISVITLISAIAILYAGAHLFCLDVRILLLNSPSAYSMLHSPSS</sequence>
<keyword evidence="6 7" id="KW-0472">Membrane</keyword>
<keyword evidence="4" id="KW-0732">Signal</keyword>
<keyword evidence="3" id="KW-0433">Leucine-rich repeat</keyword>
<comment type="caution">
    <text evidence="9">The sequence shown here is derived from an EMBL/GenBank/DDBJ whole genome shotgun (WGS) entry which is preliminary data.</text>
</comment>
<dbReference type="Proteomes" id="UP000737018">
    <property type="component" value="Unassembled WGS sequence"/>
</dbReference>
<evidence type="ECO:0000256" key="6">
    <source>
        <dbReference type="ARBA" id="ARBA00023136"/>
    </source>
</evidence>
<keyword evidence="7" id="KW-0812">Transmembrane</keyword>
<dbReference type="InterPro" id="IPR001611">
    <property type="entry name" value="Leu-rich_rpt"/>
</dbReference>
<dbReference type="PRINTS" id="PR00019">
    <property type="entry name" value="LEURICHRPT"/>
</dbReference>
<name>A0A8J4QK12_9ROSI</name>
<evidence type="ECO:0000259" key="8">
    <source>
        <dbReference type="Pfam" id="PF23598"/>
    </source>
</evidence>
<organism evidence="9 10">
    <name type="scientific">Castanea mollissima</name>
    <name type="common">Chinese chestnut</name>
    <dbReference type="NCBI Taxonomy" id="60419"/>
    <lineage>
        <taxon>Eukaryota</taxon>
        <taxon>Viridiplantae</taxon>
        <taxon>Streptophyta</taxon>
        <taxon>Embryophyta</taxon>
        <taxon>Tracheophyta</taxon>
        <taxon>Spermatophyta</taxon>
        <taxon>Magnoliopsida</taxon>
        <taxon>eudicotyledons</taxon>
        <taxon>Gunneridae</taxon>
        <taxon>Pentapetalae</taxon>
        <taxon>rosids</taxon>
        <taxon>fabids</taxon>
        <taxon>Fagales</taxon>
        <taxon>Fagaceae</taxon>
        <taxon>Castanea</taxon>
    </lineage>
</organism>
<comment type="subcellular location">
    <subcellularLocation>
        <location evidence="1">Cell membrane</location>
    </subcellularLocation>
</comment>
<gene>
    <name evidence="9" type="ORF">CMV_026496</name>
</gene>
<dbReference type="Gene3D" id="3.80.10.10">
    <property type="entry name" value="Ribonuclease Inhibitor"/>
    <property type="match status" value="1"/>
</dbReference>
<evidence type="ECO:0000256" key="4">
    <source>
        <dbReference type="ARBA" id="ARBA00022729"/>
    </source>
</evidence>
<feature type="transmembrane region" description="Helical" evidence="7">
    <location>
        <begin position="258"/>
        <end position="281"/>
    </location>
</feature>
<protein>
    <recommendedName>
        <fullName evidence="8">Disease resistance R13L4/SHOC-2-like LRR domain-containing protein</fullName>
    </recommendedName>
</protein>
<dbReference type="Pfam" id="PF23598">
    <property type="entry name" value="LRR_14"/>
    <property type="match status" value="1"/>
</dbReference>
<evidence type="ECO:0000256" key="7">
    <source>
        <dbReference type="SAM" id="Phobius"/>
    </source>
</evidence>
<evidence type="ECO:0000256" key="5">
    <source>
        <dbReference type="ARBA" id="ARBA00022737"/>
    </source>
</evidence>
<feature type="domain" description="Disease resistance R13L4/SHOC-2-like LRR" evidence="8">
    <location>
        <begin position="89"/>
        <end position="216"/>
    </location>
</feature>
<evidence type="ECO:0000256" key="3">
    <source>
        <dbReference type="ARBA" id="ARBA00022614"/>
    </source>
</evidence>
<dbReference type="InterPro" id="IPR052941">
    <property type="entry name" value="StomDev_PlantInt_Reg"/>
</dbReference>
<dbReference type="PANTHER" id="PTHR48004">
    <property type="entry name" value="OS01G0149700 PROTEIN"/>
    <property type="match status" value="1"/>
</dbReference>
<dbReference type="Pfam" id="PF13855">
    <property type="entry name" value="LRR_8"/>
    <property type="match status" value="1"/>
</dbReference>
<dbReference type="SMART" id="SM00369">
    <property type="entry name" value="LRR_TYP"/>
    <property type="match status" value="5"/>
</dbReference>
<dbReference type="InterPro" id="IPR055414">
    <property type="entry name" value="LRR_R13L4/SHOC2-like"/>
</dbReference>
<keyword evidence="7" id="KW-1133">Transmembrane helix</keyword>
<evidence type="ECO:0000313" key="10">
    <source>
        <dbReference type="Proteomes" id="UP000737018"/>
    </source>
</evidence>